<dbReference type="SMART" id="SM01417">
    <property type="entry name" value="Solute_trans_a"/>
    <property type="match status" value="1"/>
</dbReference>
<evidence type="ECO:0000256" key="1">
    <source>
        <dbReference type="ARBA" id="ARBA00004141"/>
    </source>
</evidence>
<dbReference type="AlphaFoldDB" id="A0A0L9VFZ4"/>
<dbReference type="InterPro" id="IPR005178">
    <property type="entry name" value="Ostalpha/TMEM184C"/>
</dbReference>
<dbReference type="PANTHER" id="PTHR48106:SF8">
    <property type="entry name" value="OS02G0805600 PROTEIN"/>
    <property type="match status" value="1"/>
</dbReference>
<protein>
    <recommendedName>
        <fullName evidence="8">Enoyl reductase (ER) domain-containing protein</fullName>
    </recommendedName>
</protein>
<keyword evidence="5" id="KW-0560">Oxidoreductase</keyword>
<dbReference type="SUPFAM" id="SSF50129">
    <property type="entry name" value="GroES-like"/>
    <property type="match status" value="1"/>
</dbReference>
<evidence type="ECO:0000313" key="10">
    <source>
        <dbReference type="Proteomes" id="UP000053144"/>
    </source>
</evidence>
<evidence type="ECO:0000256" key="6">
    <source>
        <dbReference type="ARBA" id="ARBA00023136"/>
    </source>
</evidence>
<reference evidence="10" key="1">
    <citation type="journal article" date="2015" name="Proc. Natl. Acad. Sci. U.S.A.">
        <title>Genome sequencing of adzuki bean (Vigna angularis) provides insight into high starch and low fat accumulation and domestication.</title>
        <authorList>
            <person name="Yang K."/>
            <person name="Tian Z."/>
            <person name="Chen C."/>
            <person name="Luo L."/>
            <person name="Zhao B."/>
            <person name="Wang Z."/>
            <person name="Yu L."/>
            <person name="Li Y."/>
            <person name="Sun Y."/>
            <person name="Li W."/>
            <person name="Chen Y."/>
            <person name="Li Y."/>
            <person name="Zhang Y."/>
            <person name="Ai D."/>
            <person name="Zhao J."/>
            <person name="Shang C."/>
            <person name="Ma Y."/>
            <person name="Wu B."/>
            <person name="Wang M."/>
            <person name="Gao L."/>
            <person name="Sun D."/>
            <person name="Zhang P."/>
            <person name="Guo F."/>
            <person name="Wang W."/>
            <person name="Li Y."/>
            <person name="Wang J."/>
            <person name="Varshney R.K."/>
            <person name="Wang J."/>
            <person name="Ling H.Q."/>
            <person name="Wan P."/>
        </authorList>
    </citation>
    <scope>NUCLEOTIDE SEQUENCE</scope>
    <source>
        <strain evidence="10">cv. Jingnong 6</strain>
    </source>
</reference>
<proteinExistence type="predicted"/>
<dbReference type="InterPro" id="IPR011032">
    <property type="entry name" value="GroES-like_sf"/>
</dbReference>
<dbReference type="Proteomes" id="UP000053144">
    <property type="component" value="Chromosome 9"/>
</dbReference>
<name>A0A0L9VFZ4_PHAAN</name>
<feature type="transmembrane region" description="Helical" evidence="7">
    <location>
        <begin position="368"/>
        <end position="396"/>
    </location>
</feature>
<dbReference type="Gene3D" id="3.40.50.720">
    <property type="entry name" value="NAD(P)-binding Rossmann-like Domain"/>
    <property type="match status" value="1"/>
</dbReference>
<accession>A0A0L9VFZ4</accession>
<dbReference type="Pfam" id="PF00107">
    <property type="entry name" value="ADH_zinc_N"/>
    <property type="match status" value="1"/>
</dbReference>
<feature type="transmembrane region" description="Helical" evidence="7">
    <location>
        <begin position="340"/>
        <end position="362"/>
    </location>
</feature>
<dbReference type="Gene3D" id="3.90.180.10">
    <property type="entry name" value="Medium-chain alcohol dehydrogenases, catalytic domain"/>
    <property type="match status" value="1"/>
</dbReference>
<feature type="transmembrane region" description="Helical" evidence="7">
    <location>
        <begin position="408"/>
        <end position="429"/>
    </location>
</feature>
<dbReference type="InterPro" id="IPR036291">
    <property type="entry name" value="NAD(P)-bd_dom_sf"/>
</dbReference>
<keyword evidence="4 7" id="KW-1133">Transmembrane helix</keyword>
<organism evidence="9 10">
    <name type="scientific">Phaseolus angularis</name>
    <name type="common">Azuki bean</name>
    <name type="synonym">Vigna angularis</name>
    <dbReference type="NCBI Taxonomy" id="3914"/>
    <lineage>
        <taxon>Eukaryota</taxon>
        <taxon>Viridiplantae</taxon>
        <taxon>Streptophyta</taxon>
        <taxon>Embryophyta</taxon>
        <taxon>Tracheophyta</taxon>
        <taxon>Spermatophyta</taxon>
        <taxon>Magnoliopsida</taxon>
        <taxon>eudicotyledons</taxon>
        <taxon>Gunneridae</taxon>
        <taxon>Pentapetalae</taxon>
        <taxon>rosids</taxon>
        <taxon>fabids</taxon>
        <taxon>Fabales</taxon>
        <taxon>Fabaceae</taxon>
        <taxon>Papilionoideae</taxon>
        <taxon>50 kb inversion clade</taxon>
        <taxon>NPAAA clade</taxon>
        <taxon>indigoferoid/millettioid clade</taxon>
        <taxon>Phaseoleae</taxon>
        <taxon>Vigna</taxon>
    </lineage>
</organism>
<feature type="domain" description="Enoyl reductase (ER)" evidence="8">
    <location>
        <begin position="10"/>
        <end position="323"/>
    </location>
</feature>
<dbReference type="NCBIfam" id="TIGR02824">
    <property type="entry name" value="quinone_pig3"/>
    <property type="match status" value="1"/>
</dbReference>
<dbReference type="GO" id="GO:0070402">
    <property type="term" value="F:NADPH binding"/>
    <property type="evidence" value="ECO:0007669"/>
    <property type="project" value="TreeGrafter"/>
</dbReference>
<dbReference type="OMA" id="WAEVPDP"/>
<evidence type="ECO:0000256" key="3">
    <source>
        <dbReference type="ARBA" id="ARBA00022857"/>
    </source>
</evidence>
<evidence type="ECO:0000256" key="2">
    <source>
        <dbReference type="ARBA" id="ARBA00022692"/>
    </source>
</evidence>
<keyword evidence="2 7" id="KW-0812">Transmembrane</keyword>
<dbReference type="SUPFAM" id="SSF51735">
    <property type="entry name" value="NAD(P)-binding Rossmann-fold domains"/>
    <property type="match status" value="1"/>
</dbReference>
<dbReference type="CDD" id="cd05276">
    <property type="entry name" value="p53_inducible_oxidoreductase"/>
    <property type="match status" value="1"/>
</dbReference>
<evidence type="ECO:0000256" key="4">
    <source>
        <dbReference type="ARBA" id="ARBA00022989"/>
    </source>
</evidence>
<evidence type="ECO:0000313" key="9">
    <source>
        <dbReference type="EMBL" id="KOM53847.1"/>
    </source>
</evidence>
<dbReference type="EMBL" id="CM003379">
    <property type="protein sequence ID" value="KOM53847.1"/>
    <property type="molecule type" value="Genomic_DNA"/>
</dbReference>
<dbReference type="Pfam" id="PF03619">
    <property type="entry name" value="Solute_trans_a"/>
    <property type="match status" value="1"/>
</dbReference>
<evidence type="ECO:0000256" key="5">
    <source>
        <dbReference type="ARBA" id="ARBA00023002"/>
    </source>
</evidence>
<dbReference type="GO" id="GO:0016020">
    <property type="term" value="C:membrane"/>
    <property type="evidence" value="ECO:0007669"/>
    <property type="project" value="UniProtKB-SubCell"/>
</dbReference>
<dbReference type="InterPro" id="IPR014189">
    <property type="entry name" value="Quinone_OxRdtase_PIG3"/>
</dbReference>
<comment type="subcellular location">
    <subcellularLocation>
        <location evidence="1">Membrane</location>
        <topology evidence="1">Multi-pass membrane protein</topology>
    </subcellularLocation>
</comment>
<dbReference type="InterPro" id="IPR020843">
    <property type="entry name" value="ER"/>
</dbReference>
<dbReference type="Pfam" id="PF08240">
    <property type="entry name" value="ADH_N"/>
    <property type="match status" value="1"/>
</dbReference>
<dbReference type="SMART" id="SM00829">
    <property type="entry name" value="PKS_ER"/>
    <property type="match status" value="1"/>
</dbReference>
<dbReference type="InterPro" id="IPR013154">
    <property type="entry name" value="ADH-like_N"/>
</dbReference>
<sequence length="490" mass="53908">MKAIVITSPGGPEVLQLQEVEDPQLQEDEVLIGVHATALNRADTLQRKGFHPPPKGASPYLGLECSGTVLSIGKNVSKWKIGDQVCALLGGGGYAEKVAVPAGQVLPIPPGVSLTDAASFPEVACTVWSTIFMTSRLSQGETLLVHGGSSGIGTFAIQIAKYRGARVFVTAGSEEKLAFCKSIGADVAINYKTEDFVERVKEETGGQGVDVILDCMGASYYQRNLDSLNLDGRLFIIGLQGGVTTEANLRPLLAKRLTVQAAGLRNRSLENKAAIISEVEKNVWPAIAEGKVKPVVYKSFPLAEAVDAHRLMESSKHIGKILLVPRTVHLDYRNLKLLKYWTWQFVVIRPVCSILMIALQLLGLYPTWLSWTFTVILNISVSLALYSLVVFYHVFAKELAPHTPLAKFLCIKGIVFFCFWQGMVLDLLAKFGVIQSRHLRLDVEHIEEAMQNILVCVEMVIFSVLQQYAYHPAPYSGEVEKMLRQNKKND</sequence>
<gene>
    <name evidence="9" type="ORF">LR48_Vigan09g250600</name>
</gene>
<dbReference type="Gramene" id="KOM53847">
    <property type="protein sequence ID" value="KOM53847"/>
    <property type="gene ID" value="LR48_Vigan09g250600"/>
</dbReference>
<dbReference type="PANTHER" id="PTHR48106">
    <property type="entry name" value="QUINONE OXIDOREDUCTASE PIG3-RELATED"/>
    <property type="match status" value="1"/>
</dbReference>
<evidence type="ECO:0000256" key="7">
    <source>
        <dbReference type="SAM" id="Phobius"/>
    </source>
</evidence>
<dbReference type="GO" id="GO:0016651">
    <property type="term" value="F:oxidoreductase activity, acting on NAD(P)H"/>
    <property type="evidence" value="ECO:0007669"/>
    <property type="project" value="TreeGrafter"/>
</dbReference>
<keyword evidence="6 7" id="KW-0472">Membrane</keyword>
<dbReference type="InterPro" id="IPR013149">
    <property type="entry name" value="ADH-like_C"/>
</dbReference>
<dbReference type="STRING" id="3914.A0A0L9VFZ4"/>
<keyword evidence="3" id="KW-0521">NADP</keyword>
<evidence type="ECO:0000259" key="8">
    <source>
        <dbReference type="SMART" id="SM00829"/>
    </source>
</evidence>